<feature type="transmembrane region" description="Helical" evidence="9">
    <location>
        <begin position="43"/>
        <end position="65"/>
    </location>
</feature>
<keyword evidence="3" id="KW-0597">Phosphoprotein</keyword>
<dbReference type="GO" id="GO:0005524">
    <property type="term" value="F:ATP binding"/>
    <property type="evidence" value="ECO:0007669"/>
    <property type="project" value="UniProtKB-KW"/>
</dbReference>
<dbReference type="EMBL" id="SZZH01000006">
    <property type="protein sequence ID" value="TKV56763.1"/>
    <property type="molecule type" value="Genomic_DNA"/>
</dbReference>
<evidence type="ECO:0000256" key="6">
    <source>
        <dbReference type="ARBA" id="ARBA00022777"/>
    </source>
</evidence>
<dbReference type="Pfam" id="PF07730">
    <property type="entry name" value="HisKA_3"/>
    <property type="match status" value="1"/>
</dbReference>
<comment type="catalytic activity">
    <reaction evidence="1">
        <text>ATP + protein L-histidine = ADP + protein N-phospho-L-histidine.</text>
        <dbReference type="EC" id="2.7.13.3"/>
    </reaction>
</comment>
<evidence type="ECO:0000256" key="3">
    <source>
        <dbReference type="ARBA" id="ARBA00022553"/>
    </source>
</evidence>
<protein>
    <recommendedName>
        <fullName evidence="2">histidine kinase</fullName>
        <ecNumber evidence="2">2.7.13.3</ecNumber>
    </recommendedName>
</protein>
<keyword evidence="9" id="KW-0472">Membrane</keyword>
<dbReference type="PANTHER" id="PTHR24421:SF10">
    <property type="entry name" value="NITRATE_NITRITE SENSOR PROTEIN NARQ"/>
    <property type="match status" value="1"/>
</dbReference>
<evidence type="ECO:0000313" key="11">
    <source>
        <dbReference type="EMBL" id="TKV56763.1"/>
    </source>
</evidence>
<gene>
    <name evidence="11" type="ORF">FDO65_18085</name>
</gene>
<dbReference type="CDD" id="cd16917">
    <property type="entry name" value="HATPase_UhpB-NarQ-NarX-like"/>
    <property type="match status" value="1"/>
</dbReference>
<keyword evidence="4" id="KW-0808">Transferase</keyword>
<feature type="transmembrane region" description="Helical" evidence="9">
    <location>
        <begin position="112"/>
        <end position="135"/>
    </location>
</feature>
<dbReference type="Pfam" id="PF02518">
    <property type="entry name" value="HATPase_c"/>
    <property type="match status" value="1"/>
</dbReference>
<keyword evidence="12" id="KW-1185">Reference proteome</keyword>
<dbReference type="GO" id="GO:0046983">
    <property type="term" value="F:protein dimerization activity"/>
    <property type="evidence" value="ECO:0007669"/>
    <property type="project" value="InterPro"/>
</dbReference>
<dbReference type="AlphaFoldDB" id="A0A4U6QA20"/>
<dbReference type="EC" id="2.7.13.3" evidence="2"/>
<dbReference type="GO" id="GO:0000155">
    <property type="term" value="F:phosphorelay sensor kinase activity"/>
    <property type="evidence" value="ECO:0007669"/>
    <property type="project" value="InterPro"/>
</dbReference>
<dbReference type="Gene3D" id="3.30.565.10">
    <property type="entry name" value="Histidine kinase-like ATPase, C-terminal domain"/>
    <property type="match status" value="1"/>
</dbReference>
<evidence type="ECO:0000259" key="10">
    <source>
        <dbReference type="PROSITE" id="PS50109"/>
    </source>
</evidence>
<feature type="transmembrane region" description="Helical" evidence="9">
    <location>
        <begin position="72"/>
        <end position="96"/>
    </location>
</feature>
<reference evidence="11 12" key="1">
    <citation type="submission" date="2019-05" db="EMBL/GenBank/DDBJ databases">
        <title>Nakamurella sp. N5BH11, whole genome shotgun sequence.</title>
        <authorList>
            <person name="Tuo L."/>
        </authorList>
    </citation>
    <scope>NUCLEOTIDE SEQUENCE [LARGE SCALE GENOMIC DNA]</scope>
    <source>
        <strain evidence="11 12">N5BH11</strain>
    </source>
</reference>
<evidence type="ECO:0000313" key="12">
    <source>
        <dbReference type="Proteomes" id="UP000306985"/>
    </source>
</evidence>
<comment type="caution">
    <text evidence="11">The sequence shown here is derived from an EMBL/GenBank/DDBJ whole genome shotgun (WGS) entry which is preliminary data.</text>
</comment>
<keyword evidence="9" id="KW-1133">Transmembrane helix</keyword>
<dbReference type="InterPro" id="IPR003594">
    <property type="entry name" value="HATPase_dom"/>
</dbReference>
<keyword evidence="5" id="KW-0547">Nucleotide-binding</keyword>
<name>A0A4U6QA20_9ACTN</name>
<keyword evidence="7" id="KW-0067">ATP-binding</keyword>
<evidence type="ECO:0000256" key="7">
    <source>
        <dbReference type="ARBA" id="ARBA00022840"/>
    </source>
</evidence>
<accession>A0A4U6QA20</accession>
<keyword evidence="6 11" id="KW-0418">Kinase</keyword>
<sequence>MIGDRQGRARARRALTSASLLAAVAVAAPACLAGLLAGWPSLPWVLVVVAVLLIAGQVAGAVPGARRRSTDILLTAVTVAGAAAAVVVGLVSWLLVVGRVPMGEPGSAERPLVVATLVALLATAVTGASIAPAIARGVRRRRIGPATAVADVLSVLPEQPASSAYDATGTTAREFLHDYADSARRVLRLGTITVWAGDGYRLTPAVRLPTPLEEPDGRELTGEALRVLTRAGVAGPGWVSLWLPDHADTLHRHPAEGAPDQLRIAPAVAGTGDGVEVLALLVVTRAAEDEEFGPADERALAAVATRLAILLRNRTLDSALTRTLEELQVANGELRASRARLVATADAQRRALERDLHDGAQQHLVALAVTVNLLRSTMPEITDDQQELLDELDAGVRSSIAELRSLAHGIYPPLLRDAGLGSALSAAARRSPVRVTVQARLSRRYPADIESAVYFSCLEALQNAAKYAEGSPVTITVSDGPEIAADGLARRGELVFEVADQGPGFDPATVARGAGLTNMADRIGAIGGTLDLQAAPGAGSAVRGRVPLAEPS</sequence>
<evidence type="ECO:0000256" key="1">
    <source>
        <dbReference type="ARBA" id="ARBA00000085"/>
    </source>
</evidence>
<evidence type="ECO:0000256" key="8">
    <source>
        <dbReference type="ARBA" id="ARBA00023012"/>
    </source>
</evidence>
<dbReference type="InterPro" id="IPR005467">
    <property type="entry name" value="His_kinase_dom"/>
</dbReference>
<proteinExistence type="predicted"/>
<dbReference type="Gene3D" id="1.20.5.1930">
    <property type="match status" value="1"/>
</dbReference>
<evidence type="ECO:0000256" key="4">
    <source>
        <dbReference type="ARBA" id="ARBA00022679"/>
    </source>
</evidence>
<evidence type="ECO:0000256" key="5">
    <source>
        <dbReference type="ARBA" id="ARBA00022741"/>
    </source>
</evidence>
<dbReference type="Proteomes" id="UP000306985">
    <property type="component" value="Unassembled WGS sequence"/>
</dbReference>
<evidence type="ECO:0000256" key="2">
    <source>
        <dbReference type="ARBA" id="ARBA00012438"/>
    </source>
</evidence>
<dbReference type="GO" id="GO:0016020">
    <property type="term" value="C:membrane"/>
    <property type="evidence" value="ECO:0007669"/>
    <property type="project" value="InterPro"/>
</dbReference>
<keyword evidence="9" id="KW-0812">Transmembrane</keyword>
<dbReference type="InterPro" id="IPR011712">
    <property type="entry name" value="Sig_transdc_His_kin_sub3_dim/P"/>
</dbReference>
<keyword evidence="8" id="KW-0902">Two-component regulatory system</keyword>
<dbReference type="SMART" id="SM00387">
    <property type="entry name" value="HATPase_c"/>
    <property type="match status" value="1"/>
</dbReference>
<dbReference type="OrthoDB" id="3217947at2"/>
<organism evidence="11 12">
    <name type="scientific">Nakamurella flava</name>
    <dbReference type="NCBI Taxonomy" id="2576308"/>
    <lineage>
        <taxon>Bacteria</taxon>
        <taxon>Bacillati</taxon>
        <taxon>Actinomycetota</taxon>
        <taxon>Actinomycetes</taxon>
        <taxon>Nakamurellales</taxon>
        <taxon>Nakamurellaceae</taxon>
        <taxon>Nakamurella</taxon>
    </lineage>
</organism>
<dbReference type="PANTHER" id="PTHR24421">
    <property type="entry name" value="NITRATE/NITRITE SENSOR PROTEIN NARX-RELATED"/>
    <property type="match status" value="1"/>
</dbReference>
<dbReference type="PROSITE" id="PS50109">
    <property type="entry name" value="HIS_KIN"/>
    <property type="match status" value="1"/>
</dbReference>
<dbReference type="InterPro" id="IPR050482">
    <property type="entry name" value="Sensor_HK_TwoCompSys"/>
</dbReference>
<evidence type="ECO:0000256" key="9">
    <source>
        <dbReference type="SAM" id="Phobius"/>
    </source>
</evidence>
<feature type="domain" description="Histidine kinase" evidence="10">
    <location>
        <begin position="459"/>
        <end position="550"/>
    </location>
</feature>
<dbReference type="InterPro" id="IPR036890">
    <property type="entry name" value="HATPase_C_sf"/>
</dbReference>
<dbReference type="RefSeq" id="WP_137451150.1">
    <property type="nucleotide sequence ID" value="NZ_SZZH01000006.1"/>
</dbReference>
<dbReference type="SUPFAM" id="SSF55874">
    <property type="entry name" value="ATPase domain of HSP90 chaperone/DNA topoisomerase II/histidine kinase"/>
    <property type="match status" value="1"/>
</dbReference>